<feature type="compositionally biased region" description="Polar residues" evidence="1">
    <location>
        <begin position="1"/>
        <end position="12"/>
    </location>
</feature>
<gene>
    <name evidence="2" type="ORF">CVT25_009656</name>
</gene>
<dbReference type="InParanoid" id="A0A409XGY8"/>
<evidence type="ECO:0000313" key="3">
    <source>
        <dbReference type="Proteomes" id="UP000283269"/>
    </source>
</evidence>
<protein>
    <submittedName>
        <fullName evidence="2">Uncharacterized protein</fullName>
    </submittedName>
</protein>
<feature type="compositionally biased region" description="Low complexity" evidence="1">
    <location>
        <begin position="13"/>
        <end position="24"/>
    </location>
</feature>
<reference evidence="2 3" key="1">
    <citation type="journal article" date="2018" name="Evol. Lett.">
        <title>Horizontal gene cluster transfer increased hallucinogenic mushroom diversity.</title>
        <authorList>
            <person name="Reynolds H.T."/>
            <person name="Vijayakumar V."/>
            <person name="Gluck-Thaler E."/>
            <person name="Korotkin H.B."/>
            <person name="Matheny P.B."/>
            <person name="Slot J.C."/>
        </authorList>
    </citation>
    <scope>NUCLEOTIDE SEQUENCE [LARGE SCALE GENOMIC DNA]</scope>
    <source>
        <strain evidence="2 3">2631</strain>
    </source>
</reference>
<evidence type="ECO:0000313" key="2">
    <source>
        <dbReference type="EMBL" id="PPQ90016.1"/>
    </source>
</evidence>
<organism evidence="2 3">
    <name type="scientific">Psilocybe cyanescens</name>
    <dbReference type="NCBI Taxonomy" id="93625"/>
    <lineage>
        <taxon>Eukaryota</taxon>
        <taxon>Fungi</taxon>
        <taxon>Dikarya</taxon>
        <taxon>Basidiomycota</taxon>
        <taxon>Agaricomycotina</taxon>
        <taxon>Agaricomycetes</taxon>
        <taxon>Agaricomycetidae</taxon>
        <taxon>Agaricales</taxon>
        <taxon>Agaricineae</taxon>
        <taxon>Strophariaceae</taxon>
        <taxon>Psilocybe</taxon>
    </lineage>
</organism>
<sequence>MDSTKHIQQASHTGETCETSTEGSQISEPPEGGRGSEPKPSIHRLPFEVIAYMFEFYTEDHHYKKDALPLGAICKVWRHIAWTTPSLWTTLVFRASENTTERQVQLAIGWLHRSGKMPLSIDLYTSSGSDKLEFTILPLIDVIYLSLARCRRLELRGFADLIFSRFPRYQGPSILRFLNIEPAREPTTPLNPGPQVAPTKLTIDFVHLNVLVINWSNLINFHAIGLYWDELIHVLTLAPRMVKCHQKFIRPRISILSKGYKLILQSQLEDLFLQFYDDEPEFFQNMTFPNLSHCQVTTPELFPTPAFLGFLARSSCSIQTLGIMSTCIPTEDLIQIVKALPSITTLILSNFSFNDYRQPPLDPFCQALCEDSRYTNRPILPGEVVLLPLL</sequence>
<comment type="caution">
    <text evidence="2">The sequence shown here is derived from an EMBL/GenBank/DDBJ whole genome shotgun (WGS) entry which is preliminary data.</text>
</comment>
<feature type="region of interest" description="Disordered" evidence="1">
    <location>
        <begin position="1"/>
        <end position="40"/>
    </location>
</feature>
<dbReference type="EMBL" id="NHYD01001756">
    <property type="protein sequence ID" value="PPQ90016.1"/>
    <property type="molecule type" value="Genomic_DNA"/>
</dbReference>
<keyword evidence="3" id="KW-1185">Reference proteome</keyword>
<dbReference type="InterPro" id="IPR036047">
    <property type="entry name" value="F-box-like_dom_sf"/>
</dbReference>
<dbReference type="AlphaFoldDB" id="A0A409XGY8"/>
<dbReference type="Proteomes" id="UP000283269">
    <property type="component" value="Unassembled WGS sequence"/>
</dbReference>
<proteinExistence type="predicted"/>
<accession>A0A409XGY8</accession>
<dbReference type="SUPFAM" id="SSF81383">
    <property type="entry name" value="F-box domain"/>
    <property type="match status" value="1"/>
</dbReference>
<dbReference type="OrthoDB" id="2269034at2759"/>
<name>A0A409XGY8_PSICY</name>
<evidence type="ECO:0000256" key="1">
    <source>
        <dbReference type="SAM" id="MobiDB-lite"/>
    </source>
</evidence>